<dbReference type="InterPro" id="IPR036388">
    <property type="entry name" value="WH-like_DNA-bd_sf"/>
</dbReference>
<dbReference type="InterPro" id="IPR013196">
    <property type="entry name" value="HTH_11"/>
</dbReference>
<dbReference type="Pfam" id="PF08279">
    <property type="entry name" value="HTH_11"/>
    <property type="match status" value="1"/>
</dbReference>
<geneLocation type="plasmid" evidence="2">
    <name>unnamed</name>
</geneLocation>
<evidence type="ECO:0000313" key="2">
    <source>
        <dbReference type="EMBL" id="AFV27407.1"/>
    </source>
</evidence>
<accession>M1FTP1</accession>
<dbReference type="AlphaFoldDB" id="M1FTP1"/>
<name>M1FTP1_9VIBR</name>
<dbReference type="GO" id="GO:0016874">
    <property type="term" value="F:ligase activity"/>
    <property type="evidence" value="ECO:0007669"/>
    <property type="project" value="UniProtKB-KW"/>
</dbReference>
<dbReference type="SUPFAM" id="SSF55681">
    <property type="entry name" value="Class II aaRS and biotin synthetases"/>
    <property type="match status" value="1"/>
</dbReference>
<organism evidence="2">
    <name type="scientific">Vibrio coralliilyticus</name>
    <dbReference type="NCBI Taxonomy" id="190893"/>
    <lineage>
        <taxon>Bacteria</taxon>
        <taxon>Pseudomonadati</taxon>
        <taxon>Pseudomonadota</taxon>
        <taxon>Gammaproteobacteria</taxon>
        <taxon>Vibrionales</taxon>
        <taxon>Vibrionaceae</taxon>
        <taxon>Vibrio</taxon>
    </lineage>
</organism>
<dbReference type="Gene3D" id="1.10.10.10">
    <property type="entry name" value="Winged helix-like DNA-binding domain superfamily/Winged helix DNA-binding domain"/>
    <property type="match status" value="1"/>
</dbReference>
<dbReference type="EMBL" id="JQ728484">
    <property type="protein sequence ID" value="AFV27407.1"/>
    <property type="molecule type" value="Genomic_DNA"/>
</dbReference>
<dbReference type="RefSeq" id="WP_015670339.1">
    <property type="nucleotide sequence ID" value="NC_020451.1"/>
</dbReference>
<dbReference type="Gene3D" id="3.30.930.10">
    <property type="entry name" value="Bira Bifunctional Protein, Domain 2"/>
    <property type="match status" value="1"/>
</dbReference>
<feature type="domain" description="Helix-turn-helix type 11" evidence="1">
    <location>
        <begin position="12"/>
        <end position="64"/>
    </location>
</feature>
<protein>
    <submittedName>
        <fullName evidence="2">Biotin-protein ligase</fullName>
    </submittedName>
</protein>
<dbReference type="SUPFAM" id="SSF46785">
    <property type="entry name" value="Winged helix' DNA-binding domain"/>
    <property type="match status" value="1"/>
</dbReference>
<dbReference type="InterPro" id="IPR036390">
    <property type="entry name" value="WH_DNA-bd_sf"/>
</dbReference>
<evidence type="ECO:0000259" key="1">
    <source>
        <dbReference type="Pfam" id="PF08279"/>
    </source>
</evidence>
<reference evidence="2" key="1">
    <citation type="submission" date="2012-02" db="EMBL/GenBank/DDBJ databases">
        <title>Analysis of a novel plasmid from the coral pathogen Vibrio coralliilyticus reveals two potential 'ecological islands'.</title>
        <authorList>
            <person name="McConoughey J.E."/>
            <person name="Hill S.A."/>
            <person name="Hudspeth M.E.S."/>
        </authorList>
    </citation>
    <scope>NUCLEOTIDE SEQUENCE</scope>
    <source>
        <strain evidence="2">ATCC BAA-450</strain>
        <plasmid evidence="2">unnamed</plasmid>
    </source>
</reference>
<dbReference type="InterPro" id="IPR045864">
    <property type="entry name" value="aa-tRNA-synth_II/BPL/LPL"/>
</dbReference>
<proteinExistence type="predicted"/>
<keyword evidence="2" id="KW-0436">Ligase</keyword>
<keyword evidence="2" id="KW-0614">Plasmid</keyword>
<sequence length="294" mass="32977">MDARSVNMTTKEKVLVYLIEHKGEVVSGQELADKLAISRTSIWKAIKTLQTEGYQIEATTNKGYLLAHEPDVLSKSFLYSQLTDKPDVLEVHKQVGSTNDEAKKLVTERFVGKGVLLAEEQTNVRGRLDWQCYSHIQTGLYMQNCYPNKQQANAGSVTTAAAGSVCKAIEKLGDKKPSINRLNDIFFHHFKISGLQQKGSSTLKQVRLIPSAEVLVIIKSSFQDSRRISDSSGSIYTQEETSNRDLSRGRMAYAMANRLIFLYLFVLFEQWRDTGGLKMHAAGYARPSNESRSE</sequence>